<name>A0A1D8K7Y0_9GAMM</name>
<dbReference type="InterPro" id="IPR003400">
    <property type="entry name" value="ExbD"/>
</dbReference>
<reference evidence="8 9" key="1">
    <citation type="submission" date="2016-09" db="EMBL/GenBank/DDBJ databases">
        <title>Acidihalobacter prosperus V6 (DSM14174).</title>
        <authorList>
            <person name="Khaleque H.N."/>
            <person name="Ramsay J.P."/>
            <person name="Murphy R.J.T."/>
            <person name="Kaksonen A.H."/>
            <person name="Boxall N.J."/>
            <person name="Watkin E.L.J."/>
        </authorList>
    </citation>
    <scope>NUCLEOTIDE SEQUENCE [LARGE SCALE GENOMIC DNA]</scope>
    <source>
        <strain evidence="8 9">V6</strain>
    </source>
</reference>
<dbReference type="RefSeq" id="WP_070072617.1">
    <property type="nucleotide sequence ID" value="NZ_CP017448.1"/>
</dbReference>
<dbReference type="GO" id="GO:0005886">
    <property type="term" value="C:plasma membrane"/>
    <property type="evidence" value="ECO:0007669"/>
    <property type="project" value="UniProtKB-SubCell"/>
</dbReference>
<accession>A0A1D8K7Y0</accession>
<evidence type="ECO:0000313" key="8">
    <source>
        <dbReference type="EMBL" id="AOV17042.1"/>
    </source>
</evidence>
<sequence>MNFSRHGRHNRQPEGSGIDMTPMVDTVLTLLIFFMVTTTFSRQSELKIQLPKAESAVITNKQSPLVLGIDAKGHYYLDGRELVNNRFETLYRALAQAKSTAGDKTPLIIRADVKTPYQAVVTAMDVASQLGLSRLSIATDKVAPRNGR</sequence>
<comment type="subcellular location">
    <subcellularLocation>
        <location evidence="1">Cell membrane</location>
        <topology evidence="1">Single-pass membrane protein</topology>
    </subcellularLocation>
    <subcellularLocation>
        <location evidence="7">Cell membrane</location>
        <topology evidence="7">Single-pass type II membrane protein</topology>
    </subcellularLocation>
</comment>
<dbReference type="Proteomes" id="UP000095342">
    <property type="component" value="Chromosome"/>
</dbReference>
<protein>
    <recommendedName>
        <fullName evidence="10">Biopolymer transporter ExbD</fullName>
    </recommendedName>
</protein>
<dbReference type="Pfam" id="PF02472">
    <property type="entry name" value="ExbD"/>
    <property type="match status" value="1"/>
</dbReference>
<dbReference type="Gene3D" id="3.30.420.270">
    <property type="match status" value="1"/>
</dbReference>
<evidence type="ECO:0000256" key="7">
    <source>
        <dbReference type="RuleBase" id="RU003879"/>
    </source>
</evidence>
<organism evidence="8 9">
    <name type="scientific">Acidihalobacter aeolianus</name>
    <dbReference type="NCBI Taxonomy" id="2792603"/>
    <lineage>
        <taxon>Bacteria</taxon>
        <taxon>Pseudomonadati</taxon>
        <taxon>Pseudomonadota</taxon>
        <taxon>Gammaproteobacteria</taxon>
        <taxon>Chromatiales</taxon>
        <taxon>Ectothiorhodospiraceae</taxon>
        <taxon>Acidihalobacter</taxon>
    </lineage>
</organism>
<comment type="similarity">
    <text evidence="2 7">Belongs to the ExbD/TolR family.</text>
</comment>
<proteinExistence type="inferred from homology"/>
<evidence type="ECO:0000256" key="6">
    <source>
        <dbReference type="ARBA" id="ARBA00023136"/>
    </source>
</evidence>
<dbReference type="GO" id="GO:0022857">
    <property type="term" value="F:transmembrane transporter activity"/>
    <property type="evidence" value="ECO:0007669"/>
    <property type="project" value="InterPro"/>
</dbReference>
<gene>
    <name evidence="8" type="ORF">BJI67_08200</name>
</gene>
<keyword evidence="7" id="KW-0813">Transport</keyword>
<dbReference type="EMBL" id="CP017448">
    <property type="protein sequence ID" value="AOV17042.1"/>
    <property type="molecule type" value="Genomic_DNA"/>
</dbReference>
<keyword evidence="9" id="KW-1185">Reference proteome</keyword>
<evidence type="ECO:0000256" key="5">
    <source>
        <dbReference type="ARBA" id="ARBA00022989"/>
    </source>
</evidence>
<keyword evidence="6" id="KW-0472">Membrane</keyword>
<keyword evidence="7" id="KW-0653">Protein transport</keyword>
<keyword evidence="5" id="KW-1133">Transmembrane helix</keyword>
<evidence type="ECO:0000256" key="2">
    <source>
        <dbReference type="ARBA" id="ARBA00005811"/>
    </source>
</evidence>
<dbReference type="KEGG" id="aaeo:BJI67_08200"/>
<keyword evidence="4 7" id="KW-0812">Transmembrane</keyword>
<dbReference type="PANTHER" id="PTHR30558:SF3">
    <property type="entry name" value="BIOPOLYMER TRANSPORT PROTEIN EXBD-RELATED"/>
    <property type="match status" value="1"/>
</dbReference>
<dbReference type="GO" id="GO:0015031">
    <property type="term" value="P:protein transport"/>
    <property type="evidence" value="ECO:0007669"/>
    <property type="project" value="UniProtKB-KW"/>
</dbReference>
<evidence type="ECO:0008006" key="10">
    <source>
        <dbReference type="Google" id="ProtNLM"/>
    </source>
</evidence>
<evidence type="ECO:0000313" key="9">
    <source>
        <dbReference type="Proteomes" id="UP000095342"/>
    </source>
</evidence>
<evidence type="ECO:0000256" key="4">
    <source>
        <dbReference type="ARBA" id="ARBA00022692"/>
    </source>
</evidence>
<keyword evidence="3" id="KW-1003">Cell membrane</keyword>
<evidence type="ECO:0000256" key="3">
    <source>
        <dbReference type="ARBA" id="ARBA00022475"/>
    </source>
</evidence>
<dbReference type="AlphaFoldDB" id="A0A1D8K7Y0"/>
<evidence type="ECO:0000256" key="1">
    <source>
        <dbReference type="ARBA" id="ARBA00004162"/>
    </source>
</evidence>
<dbReference type="PANTHER" id="PTHR30558">
    <property type="entry name" value="EXBD MEMBRANE COMPONENT OF PMF-DRIVEN MACROMOLECULE IMPORT SYSTEM"/>
    <property type="match status" value="1"/>
</dbReference>